<name>A0A085G7Z0_EWIA3</name>
<sequence>MKIRLALLAVASLLLSACAASNDNGCDKATCRPLSNPHSLTIWWPSDIRNGVQDYSQIPVGR</sequence>
<dbReference type="Proteomes" id="UP000028640">
    <property type="component" value="Unassembled WGS sequence"/>
</dbReference>
<evidence type="ECO:0000313" key="3">
    <source>
        <dbReference type="Proteomes" id="UP000028640"/>
    </source>
</evidence>
<evidence type="ECO:0008006" key="4">
    <source>
        <dbReference type="Google" id="ProtNLM"/>
    </source>
</evidence>
<dbReference type="STRING" id="910964.GEAM_2618"/>
<protein>
    <recommendedName>
        <fullName evidence="4">Type III secretion protein HrpT</fullName>
    </recommendedName>
</protein>
<reference evidence="2 3" key="1">
    <citation type="submission" date="2014-05" db="EMBL/GenBank/DDBJ databases">
        <title>ATOL: Assembling a taxonomically balanced genome-scale reconstruction of the evolutionary history of the Enterobacteriaceae.</title>
        <authorList>
            <person name="Plunkett G.III."/>
            <person name="Neeno-Eckwall E.C."/>
            <person name="Glasner J.D."/>
            <person name="Perna N.T."/>
        </authorList>
    </citation>
    <scope>NUCLEOTIDE SEQUENCE [LARGE SCALE GENOMIC DNA]</scope>
    <source>
        <strain evidence="2 3">ATCC 33852</strain>
    </source>
</reference>
<proteinExistence type="predicted"/>
<evidence type="ECO:0000313" key="2">
    <source>
        <dbReference type="EMBL" id="KFC79835.1"/>
    </source>
</evidence>
<accession>A0A085G7Z0</accession>
<dbReference type="EMBL" id="JMPJ01000063">
    <property type="protein sequence ID" value="KFC79835.1"/>
    <property type="molecule type" value="Genomic_DNA"/>
</dbReference>
<keyword evidence="1" id="KW-0732">Signal</keyword>
<dbReference type="GeneID" id="78382837"/>
<feature type="signal peptide" evidence="1">
    <location>
        <begin position="1"/>
        <end position="19"/>
    </location>
</feature>
<keyword evidence="3" id="KW-1185">Reference proteome</keyword>
<dbReference type="NCBIfam" id="NF041532">
    <property type="entry name" value="HprT"/>
    <property type="match status" value="1"/>
</dbReference>
<dbReference type="OrthoDB" id="6548477at2"/>
<evidence type="ECO:0000256" key="1">
    <source>
        <dbReference type="SAM" id="SignalP"/>
    </source>
</evidence>
<dbReference type="PROSITE" id="PS51257">
    <property type="entry name" value="PROKAR_LIPOPROTEIN"/>
    <property type="match status" value="1"/>
</dbReference>
<dbReference type="AlphaFoldDB" id="A0A085G7Z0"/>
<organism evidence="2 3">
    <name type="scientific">Ewingella americana (strain ATCC 33852 / DSM 4580 / CCUG 14506 / JCM 5911 / LMG 7869 / NCTC 12157 / CDC 1468-78)</name>
    <dbReference type="NCBI Taxonomy" id="910964"/>
    <lineage>
        <taxon>Bacteria</taxon>
        <taxon>Pseudomonadati</taxon>
        <taxon>Pseudomonadota</taxon>
        <taxon>Gammaproteobacteria</taxon>
        <taxon>Enterobacterales</taxon>
        <taxon>Yersiniaceae</taxon>
        <taxon>Ewingella</taxon>
    </lineage>
</organism>
<comment type="caution">
    <text evidence="2">The sequence shown here is derived from an EMBL/GenBank/DDBJ whole genome shotgun (WGS) entry which is preliminary data.</text>
</comment>
<dbReference type="InterPro" id="IPR048207">
    <property type="entry name" value="HprT-like"/>
</dbReference>
<dbReference type="RefSeq" id="WP_034792178.1">
    <property type="nucleotide sequence ID" value="NZ_JMPJ01000063.1"/>
</dbReference>
<feature type="chain" id="PRO_5001790826" description="Type III secretion protein HrpT" evidence="1">
    <location>
        <begin position="20"/>
        <end position="62"/>
    </location>
</feature>
<gene>
    <name evidence="2" type="ORF">GEAM_2618</name>
</gene>